<keyword evidence="1" id="KW-0805">Transcription regulation</keyword>
<dbReference type="InterPro" id="IPR001387">
    <property type="entry name" value="Cro/C1-type_HTH"/>
</dbReference>
<reference evidence="5 6" key="1">
    <citation type="submission" date="2018-03" db="EMBL/GenBank/DDBJ databases">
        <title>The draft genome of Mesorhizobium sp. 6GN-30.</title>
        <authorList>
            <person name="Liu L."/>
            <person name="Li L."/>
            <person name="Wang T."/>
            <person name="Zhang X."/>
            <person name="Liang L."/>
        </authorList>
    </citation>
    <scope>NUCLEOTIDE SEQUENCE [LARGE SCALE GENOMIC DNA]</scope>
    <source>
        <strain evidence="5 6">6GN30</strain>
    </source>
</reference>
<evidence type="ECO:0000256" key="3">
    <source>
        <dbReference type="ARBA" id="ARBA00023163"/>
    </source>
</evidence>
<keyword evidence="2" id="KW-0238">DNA-binding</keyword>
<dbReference type="InterPro" id="IPR010982">
    <property type="entry name" value="Lambda_DNA-bd_dom_sf"/>
</dbReference>
<feature type="domain" description="HTH cro/C1-type" evidence="4">
    <location>
        <begin position="36"/>
        <end position="89"/>
    </location>
</feature>
<dbReference type="SUPFAM" id="SSF47413">
    <property type="entry name" value="lambda repressor-like DNA-binding domains"/>
    <property type="match status" value="1"/>
</dbReference>
<dbReference type="PROSITE" id="PS50943">
    <property type="entry name" value="HTH_CROC1"/>
    <property type="match status" value="1"/>
</dbReference>
<dbReference type="OrthoDB" id="461984at2"/>
<dbReference type="InterPro" id="IPR052359">
    <property type="entry name" value="HTH-type_reg/antitoxin"/>
</dbReference>
<dbReference type="AlphaFoldDB" id="A0A2P7SIZ3"/>
<evidence type="ECO:0000259" key="4">
    <source>
        <dbReference type="PROSITE" id="PS50943"/>
    </source>
</evidence>
<dbReference type="GO" id="GO:0003677">
    <property type="term" value="F:DNA binding"/>
    <property type="evidence" value="ECO:0007669"/>
    <property type="project" value="UniProtKB-KW"/>
</dbReference>
<dbReference type="PANTHER" id="PTHR36511">
    <property type="entry name" value="MERR FAMILY BACTERIAL REGULATORY PROTEIN"/>
    <property type="match status" value="1"/>
</dbReference>
<dbReference type="EMBL" id="PXYK01000006">
    <property type="protein sequence ID" value="PSJ62466.1"/>
    <property type="molecule type" value="Genomic_DNA"/>
</dbReference>
<dbReference type="SMART" id="SM00530">
    <property type="entry name" value="HTH_XRE"/>
    <property type="match status" value="1"/>
</dbReference>
<comment type="caution">
    <text evidence="5">The sequence shown here is derived from an EMBL/GenBank/DDBJ whole genome shotgun (WGS) entry which is preliminary data.</text>
</comment>
<sequence length="98" mass="10518">MSKFGKGLIESASQAVAIAKGEMKPGRVFEGSSVDVAAIRKSLGLSQVGFAEKFNLSPATVRDWEQKRRHPDKPAENLLRVIASNPEAVEAALAGKNR</sequence>
<keyword evidence="6" id="KW-1185">Reference proteome</keyword>
<dbReference type="Proteomes" id="UP000241229">
    <property type="component" value="Unassembled WGS sequence"/>
</dbReference>
<evidence type="ECO:0000256" key="2">
    <source>
        <dbReference type="ARBA" id="ARBA00023125"/>
    </source>
</evidence>
<proteinExistence type="predicted"/>
<dbReference type="CDD" id="cd00093">
    <property type="entry name" value="HTH_XRE"/>
    <property type="match status" value="1"/>
</dbReference>
<evidence type="ECO:0000256" key="1">
    <source>
        <dbReference type="ARBA" id="ARBA00023015"/>
    </source>
</evidence>
<dbReference type="Gene3D" id="1.10.260.40">
    <property type="entry name" value="lambda repressor-like DNA-binding domains"/>
    <property type="match status" value="1"/>
</dbReference>
<name>A0A2P7SIZ3_9HYPH</name>
<evidence type="ECO:0000313" key="6">
    <source>
        <dbReference type="Proteomes" id="UP000241229"/>
    </source>
</evidence>
<dbReference type="RefSeq" id="WP_106771568.1">
    <property type="nucleotide sequence ID" value="NZ_PXYK01000006.1"/>
</dbReference>
<dbReference type="PANTHER" id="PTHR36511:SF4">
    <property type="entry name" value="ANTITOXIN MQSA"/>
    <property type="match status" value="1"/>
</dbReference>
<organism evidence="5 6">
    <name type="scientific">Kumtagia ephedrae</name>
    <dbReference type="NCBI Taxonomy" id="2116701"/>
    <lineage>
        <taxon>Bacteria</taxon>
        <taxon>Pseudomonadati</taxon>
        <taxon>Pseudomonadota</taxon>
        <taxon>Alphaproteobacteria</taxon>
        <taxon>Hyphomicrobiales</taxon>
        <taxon>Phyllobacteriaceae</taxon>
        <taxon>Kumtagia</taxon>
    </lineage>
</organism>
<gene>
    <name evidence="5" type="ORF">C7I84_07595</name>
</gene>
<keyword evidence="3" id="KW-0804">Transcription</keyword>
<evidence type="ECO:0000313" key="5">
    <source>
        <dbReference type="EMBL" id="PSJ62466.1"/>
    </source>
</evidence>
<accession>A0A2P7SIZ3</accession>
<protein>
    <submittedName>
        <fullName evidence="5">Transcriptional regulator</fullName>
    </submittedName>
</protein>
<dbReference type="Pfam" id="PF01381">
    <property type="entry name" value="HTH_3"/>
    <property type="match status" value="1"/>
</dbReference>